<keyword evidence="5 7" id="KW-1133">Transmembrane helix</keyword>
<dbReference type="InterPro" id="IPR020846">
    <property type="entry name" value="MFS_dom"/>
</dbReference>
<keyword evidence="6 7" id="KW-0472">Membrane</keyword>
<proteinExistence type="inferred from homology"/>
<comment type="subcellular location">
    <subcellularLocation>
        <location evidence="1">Membrane</location>
        <topology evidence="1">Multi-pass membrane protein</topology>
    </subcellularLocation>
</comment>
<feature type="transmembrane region" description="Helical" evidence="7">
    <location>
        <begin position="115"/>
        <end position="132"/>
    </location>
</feature>
<gene>
    <name evidence="9" type="ORF">PENSTE_c014G04379</name>
</gene>
<comment type="caution">
    <text evidence="9">The sequence shown here is derived from an EMBL/GenBank/DDBJ whole genome shotgun (WGS) entry which is preliminary data.</text>
</comment>
<evidence type="ECO:0000256" key="6">
    <source>
        <dbReference type="ARBA" id="ARBA00023136"/>
    </source>
</evidence>
<evidence type="ECO:0000256" key="3">
    <source>
        <dbReference type="ARBA" id="ARBA00022448"/>
    </source>
</evidence>
<dbReference type="PRINTS" id="PR00171">
    <property type="entry name" value="SUGRTRNSPORT"/>
</dbReference>
<comment type="similarity">
    <text evidence="2">Belongs to the major facilitator superfamily. Sugar transporter (TC 2.A.1.1) family.</text>
</comment>
<evidence type="ECO:0000313" key="10">
    <source>
        <dbReference type="Proteomes" id="UP000191285"/>
    </source>
</evidence>
<dbReference type="OrthoDB" id="6612291at2759"/>
<dbReference type="InterPro" id="IPR036259">
    <property type="entry name" value="MFS_trans_sf"/>
</dbReference>
<reference evidence="10" key="1">
    <citation type="journal article" date="2017" name="Nat. Microbiol.">
        <title>Global analysis of biosynthetic gene clusters reveals vast potential of secondary metabolite production in Penicillium species.</title>
        <authorList>
            <person name="Nielsen J.C."/>
            <person name="Grijseels S."/>
            <person name="Prigent S."/>
            <person name="Ji B."/>
            <person name="Dainat J."/>
            <person name="Nielsen K.F."/>
            <person name="Frisvad J.C."/>
            <person name="Workman M."/>
            <person name="Nielsen J."/>
        </authorList>
    </citation>
    <scope>NUCLEOTIDE SEQUENCE [LARGE SCALE GENOMIC DNA]</scope>
    <source>
        <strain evidence="10">IBT 24891</strain>
    </source>
</reference>
<sequence>MELPPKDENGEETRHIEAATPNYTPHKYFFGSRGPPLVKGITLAGAIRFLLFGYDQGVFRGQYVSGLSQDFLRTFNYPDSGLLGTINAIYEIGCFAGAINVFIIGEYLGRKNCMYVGAALMLVGAALQASAYGVPQMIVGRIVCGWGNGFNTAVTPLWVSELSPAKSRGRLVSVEGNLIAGGVVVAYFFNIGMSYLPVTNPVVWRLPIAFQAVFIIAQAALLLVLPESPRWLAKHDRSEEAFDVLSQISSKDFEQGNEEAAKFKYHIDRVLALEEAEGSWSISEMFTSGPLKIRRRYMLACG</sequence>
<dbReference type="GO" id="GO:0005351">
    <property type="term" value="F:carbohydrate:proton symporter activity"/>
    <property type="evidence" value="ECO:0007669"/>
    <property type="project" value="TreeGrafter"/>
</dbReference>
<dbReference type="PANTHER" id="PTHR48022">
    <property type="entry name" value="PLASTIDIC GLUCOSE TRANSPORTER 4"/>
    <property type="match status" value="1"/>
</dbReference>
<evidence type="ECO:0000256" key="7">
    <source>
        <dbReference type="SAM" id="Phobius"/>
    </source>
</evidence>
<dbReference type="Gene3D" id="1.20.1250.20">
    <property type="entry name" value="MFS general substrate transporter like domains"/>
    <property type="match status" value="1"/>
</dbReference>
<evidence type="ECO:0000259" key="8">
    <source>
        <dbReference type="PROSITE" id="PS50850"/>
    </source>
</evidence>
<keyword evidence="4 7" id="KW-0812">Transmembrane</keyword>
<protein>
    <recommendedName>
        <fullName evidence="8">Major facilitator superfamily (MFS) profile domain-containing protein</fullName>
    </recommendedName>
</protein>
<evidence type="ECO:0000313" key="9">
    <source>
        <dbReference type="EMBL" id="OQE19956.1"/>
    </source>
</evidence>
<evidence type="ECO:0000256" key="2">
    <source>
        <dbReference type="ARBA" id="ARBA00010992"/>
    </source>
</evidence>
<dbReference type="Pfam" id="PF00083">
    <property type="entry name" value="Sugar_tr"/>
    <property type="match status" value="1"/>
</dbReference>
<organism evidence="9 10">
    <name type="scientific">Penicillium steckii</name>
    <dbReference type="NCBI Taxonomy" id="303698"/>
    <lineage>
        <taxon>Eukaryota</taxon>
        <taxon>Fungi</taxon>
        <taxon>Dikarya</taxon>
        <taxon>Ascomycota</taxon>
        <taxon>Pezizomycotina</taxon>
        <taxon>Eurotiomycetes</taxon>
        <taxon>Eurotiomycetidae</taxon>
        <taxon>Eurotiales</taxon>
        <taxon>Aspergillaceae</taxon>
        <taxon>Penicillium</taxon>
    </lineage>
</organism>
<dbReference type="Proteomes" id="UP000191285">
    <property type="component" value="Unassembled WGS sequence"/>
</dbReference>
<keyword evidence="10" id="KW-1185">Reference proteome</keyword>
<feature type="transmembrane region" description="Helical" evidence="7">
    <location>
        <begin position="138"/>
        <end position="159"/>
    </location>
</feature>
<dbReference type="AlphaFoldDB" id="A0A1V6T1A1"/>
<dbReference type="EMBL" id="MLKD01000014">
    <property type="protein sequence ID" value="OQE19956.1"/>
    <property type="molecule type" value="Genomic_DNA"/>
</dbReference>
<evidence type="ECO:0000256" key="5">
    <source>
        <dbReference type="ARBA" id="ARBA00022989"/>
    </source>
</evidence>
<accession>A0A1V6T1A1</accession>
<evidence type="ECO:0000256" key="1">
    <source>
        <dbReference type="ARBA" id="ARBA00004141"/>
    </source>
</evidence>
<dbReference type="PROSITE" id="PS50850">
    <property type="entry name" value="MFS"/>
    <property type="match status" value="1"/>
</dbReference>
<dbReference type="SUPFAM" id="SSF103473">
    <property type="entry name" value="MFS general substrate transporter"/>
    <property type="match status" value="1"/>
</dbReference>
<dbReference type="InterPro" id="IPR005828">
    <property type="entry name" value="MFS_sugar_transport-like"/>
</dbReference>
<feature type="transmembrane region" description="Helical" evidence="7">
    <location>
        <begin position="171"/>
        <end position="190"/>
    </location>
</feature>
<feature type="domain" description="Major facilitator superfamily (MFS) profile" evidence="8">
    <location>
        <begin position="41"/>
        <end position="302"/>
    </location>
</feature>
<dbReference type="PANTHER" id="PTHR48022:SF28">
    <property type="entry name" value="MAJOR FACILITATOR SUPERFAMILY (MFS) PROFILE DOMAIN-CONTAINING PROTEIN-RELATED"/>
    <property type="match status" value="1"/>
</dbReference>
<evidence type="ECO:0000256" key="4">
    <source>
        <dbReference type="ARBA" id="ARBA00022692"/>
    </source>
</evidence>
<name>A0A1V6T1A1_9EURO</name>
<dbReference type="InterPro" id="IPR050360">
    <property type="entry name" value="MFS_Sugar_Transporters"/>
</dbReference>
<feature type="transmembrane region" description="Helical" evidence="7">
    <location>
        <begin position="82"/>
        <end position="103"/>
    </location>
</feature>
<dbReference type="GO" id="GO:0016020">
    <property type="term" value="C:membrane"/>
    <property type="evidence" value="ECO:0007669"/>
    <property type="project" value="UniProtKB-SubCell"/>
</dbReference>
<keyword evidence="3" id="KW-0813">Transport</keyword>
<dbReference type="InterPro" id="IPR003663">
    <property type="entry name" value="Sugar/inositol_transpt"/>
</dbReference>
<feature type="transmembrane region" description="Helical" evidence="7">
    <location>
        <begin position="202"/>
        <end position="225"/>
    </location>
</feature>